<accession>A0A0P6WKP1</accession>
<dbReference type="RefSeq" id="WP_062422210.1">
    <property type="nucleotide sequence ID" value="NZ_BBYA01000010.1"/>
</dbReference>
<organism evidence="1 2">
    <name type="scientific">Leptolinea tardivitalis</name>
    <dbReference type="NCBI Taxonomy" id="229920"/>
    <lineage>
        <taxon>Bacteria</taxon>
        <taxon>Bacillati</taxon>
        <taxon>Chloroflexota</taxon>
        <taxon>Anaerolineae</taxon>
        <taxon>Anaerolineales</taxon>
        <taxon>Anaerolineaceae</taxon>
        <taxon>Leptolinea</taxon>
    </lineage>
</organism>
<evidence type="ECO:0000313" key="2">
    <source>
        <dbReference type="Proteomes" id="UP000050430"/>
    </source>
</evidence>
<keyword evidence="2" id="KW-1185">Reference proteome</keyword>
<protein>
    <submittedName>
        <fullName evidence="1">Uncharacterized protein</fullName>
    </submittedName>
</protein>
<proteinExistence type="predicted"/>
<dbReference type="EMBL" id="LGCK01000014">
    <property type="protein sequence ID" value="KPL70335.1"/>
    <property type="molecule type" value="Genomic_DNA"/>
</dbReference>
<dbReference type="Proteomes" id="UP000050430">
    <property type="component" value="Unassembled WGS sequence"/>
</dbReference>
<dbReference type="STRING" id="229920.ADM99_14345"/>
<comment type="caution">
    <text evidence="1">The sequence shown here is derived from an EMBL/GenBank/DDBJ whole genome shotgun (WGS) entry which is preliminary data.</text>
</comment>
<evidence type="ECO:0000313" key="1">
    <source>
        <dbReference type="EMBL" id="KPL70335.1"/>
    </source>
</evidence>
<name>A0A0P6WKP1_9CHLR</name>
<dbReference type="AlphaFoldDB" id="A0A0P6WKP1"/>
<gene>
    <name evidence="1" type="ORF">ADM99_14345</name>
</gene>
<sequence length="284" mass="33493">MYRINLLDNAVAAYESALDALRKILDGEGSYINYRSYVLNLHSALELFFKKMLLNKNEFMIFSFDGNNYSKVLEKYEKSKKANKTLFQYVTETKDAKLPNTVTFVDAYNRLAYFYNEEIFEYKFLENLSRLNEIRNNITHFEIEVPDEEFIILNECFLKCAEIYSEQAEWGYSIDPQVKAKILEKDISVRKLIIKDEYNRKILNCIQSDYTQGMDASDYLGLANVLIESCGFENSDREKIIKRLQIFYDIGFTESHNVFIDEHTDFECFNITESCQKMLDEFKS</sequence>
<reference evidence="1 2" key="1">
    <citation type="submission" date="2015-07" db="EMBL/GenBank/DDBJ databases">
        <title>Genome sequence of Leptolinea tardivitalis DSM 16556.</title>
        <authorList>
            <person name="Hemp J."/>
            <person name="Ward L.M."/>
            <person name="Pace L.A."/>
            <person name="Fischer W.W."/>
        </authorList>
    </citation>
    <scope>NUCLEOTIDE SEQUENCE [LARGE SCALE GENOMIC DNA]</scope>
    <source>
        <strain evidence="1 2">YMTK-2</strain>
    </source>
</reference>
<dbReference type="OrthoDB" id="2855553at2"/>